<organism evidence="1 3">
    <name type="scientific">Didymodactylos carnosus</name>
    <dbReference type="NCBI Taxonomy" id="1234261"/>
    <lineage>
        <taxon>Eukaryota</taxon>
        <taxon>Metazoa</taxon>
        <taxon>Spiralia</taxon>
        <taxon>Gnathifera</taxon>
        <taxon>Rotifera</taxon>
        <taxon>Eurotatoria</taxon>
        <taxon>Bdelloidea</taxon>
        <taxon>Philodinida</taxon>
        <taxon>Philodinidae</taxon>
        <taxon>Didymodactylos</taxon>
    </lineage>
</organism>
<dbReference type="Proteomes" id="UP000681722">
    <property type="component" value="Unassembled WGS sequence"/>
</dbReference>
<name>A0A815QF29_9BILA</name>
<evidence type="ECO:0000313" key="1">
    <source>
        <dbReference type="EMBL" id="CAF1462436.1"/>
    </source>
</evidence>
<dbReference type="EMBL" id="CAJOBC010085535">
    <property type="protein sequence ID" value="CAF4332386.1"/>
    <property type="molecule type" value="Genomic_DNA"/>
</dbReference>
<protein>
    <submittedName>
        <fullName evidence="1">Uncharacterized protein</fullName>
    </submittedName>
</protein>
<dbReference type="Proteomes" id="UP000663829">
    <property type="component" value="Unassembled WGS sequence"/>
</dbReference>
<dbReference type="EMBL" id="CAJNOQ010020075">
    <property type="protein sequence ID" value="CAF1462436.1"/>
    <property type="molecule type" value="Genomic_DNA"/>
</dbReference>
<keyword evidence="3" id="KW-1185">Reference proteome</keyword>
<sequence length="202" mass="22818">MPQMLNGDGSRDLRFSRFETPSFGPWQTLTNRHSNYYEGNNAPSASGVYQIATTTGLGRPNIRYSGMSNDVHSRVNDHGRANGDNLDIQFNQARNRGISTMVRASASSSAYEARAQELQALDSRNFSWNHYNNGGIDGEPVVRKITRSPLSFVTIGDIIQVKFENRHYKGKTKATSDKTKELKRYISRMEYGPVKTLTREYI</sequence>
<dbReference type="OrthoDB" id="10004917at2759"/>
<evidence type="ECO:0000313" key="2">
    <source>
        <dbReference type="EMBL" id="CAF4332386.1"/>
    </source>
</evidence>
<evidence type="ECO:0000313" key="3">
    <source>
        <dbReference type="Proteomes" id="UP000663829"/>
    </source>
</evidence>
<proteinExistence type="predicted"/>
<reference evidence="1" key="1">
    <citation type="submission" date="2021-02" db="EMBL/GenBank/DDBJ databases">
        <authorList>
            <person name="Nowell W R."/>
        </authorList>
    </citation>
    <scope>NUCLEOTIDE SEQUENCE</scope>
</reference>
<accession>A0A815QF29</accession>
<dbReference type="AlphaFoldDB" id="A0A815QF29"/>
<gene>
    <name evidence="1" type="ORF">GPM918_LOCUS35138</name>
    <name evidence="2" type="ORF">SRO942_LOCUS35852</name>
</gene>
<comment type="caution">
    <text evidence="1">The sequence shown here is derived from an EMBL/GenBank/DDBJ whole genome shotgun (WGS) entry which is preliminary data.</text>
</comment>